<dbReference type="GO" id="GO:0005739">
    <property type="term" value="C:mitochondrion"/>
    <property type="evidence" value="ECO:0007669"/>
    <property type="project" value="UniProtKB-SubCell"/>
</dbReference>
<gene>
    <name evidence="8" type="ORF">GP486_007020</name>
</gene>
<evidence type="ECO:0000256" key="3">
    <source>
        <dbReference type="ARBA" id="ARBA00004370"/>
    </source>
</evidence>
<dbReference type="InterPro" id="IPR029058">
    <property type="entry name" value="AB_hydrolase_fold"/>
</dbReference>
<comment type="subcellular location">
    <subcellularLocation>
        <location evidence="2">Endoplasmic reticulum</location>
    </subcellularLocation>
    <subcellularLocation>
        <location evidence="3">Membrane</location>
    </subcellularLocation>
    <subcellularLocation>
        <location evidence="1">Mitochondrion</location>
    </subcellularLocation>
</comment>
<dbReference type="AlphaFoldDB" id="A0A9P8I746"/>
<dbReference type="Proteomes" id="UP000750711">
    <property type="component" value="Unassembled WGS sequence"/>
</dbReference>
<evidence type="ECO:0000256" key="6">
    <source>
        <dbReference type="ARBA" id="ARBA00023136"/>
    </source>
</evidence>
<evidence type="ECO:0000256" key="5">
    <source>
        <dbReference type="ARBA" id="ARBA00023128"/>
    </source>
</evidence>
<evidence type="ECO:0000256" key="7">
    <source>
        <dbReference type="SAM" id="MobiDB-lite"/>
    </source>
</evidence>
<evidence type="ECO:0000313" key="9">
    <source>
        <dbReference type="Proteomes" id="UP000750711"/>
    </source>
</evidence>
<organism evidence="8 9">
    <name type="scientific">Trichoglossum hirsutum</name>
    <dbReference type="NCBI Taxonomy" id="265104"/>
    <lineage>
        <taxon>Eukaryota</taxon>
        <taxon>Fungi</taxon>
        <taxon>Dikarya</taxon>
        <taxon>Ascomycota</taxon>
        <taxon>Pezizomycotina</taxon>
        <taxon>Geoglossomycetes</taxon>
        <taxon>Geoglossales</taxon>
        <taxon>Geoglossaceae</taxon>
        <taxon>Trichoglossum</taxon>
    </lineage>
</organism>
<keyword evidence="4" id="KW-0256">Endoplasmic reticulum</keyword>
<name>A0A9P8I746_9PEZI</name>
<evidence type="ECO:0000313" key="8">
    <source>
        <dbReference type="EMBL" id="KAH0551761.1"/>
    </source>
</evidence>
<dbReference type="EMBL" id="JAGHQM010001790">
    <property type="protein sequence ID" value="KAH0551761.1"/>
    <property type="molecule type" value="Genomic_DNA"/>
</dbReference>
<dbReference type="InterPro" id="IPR052374">
    <property type="entry name" value="SERAC1"/>
</dbReference>
<dbReference type="PANTHER" id="PTHR48182">
    <property type="entry name" value="PROTEIN SERAC1"/>
    <property type="match status" value="1"/>
</dbReference>
<evidence type="ECO:0000256" key="1">
    <source>
        <dbReference type="ARBA" id="ARBA00004173"/>
    </source>
</evidence>
<evidence type="ECO:0000256" key="4">
    <source>
        <dbReference type="ARBA" id="ARBA00022824"/>
    </source>
</evidence>
<feature type="compositionally biased region" description="Basic and acidic residues" evidence="7">
    <location>
        <begin position="30"/>
        <end position="52"/>
    </location>
</feature>
<keyword evidence="5" id="KW-0496">Mitochondrion</keyword>
<evidence type="ECO:0000256" key="2">
    <source>
        <dbReference type="ARBA" id="ARBA00004240"/>
    </source>
</evidence>
<keyword evidence="6" id="KW-0472">Membrane</keyword>
<dbReference type="GO" id="GO:0016020">
    <property type="term" value="C:membrane"/>
    <property type="evidence" value="ECO:0007669"/>
    <property type="project" value="UniProtKB-SubCell"/>
</dbReference>
<feature type="compositionally biased region" description="Basic and acidic residues" evidence="7">
    <location>
        <begin position="117"/>
        <end position="137"/>
    </location>
</feature>
<feature type="compositionally biased region" description="Basic and acidic residues" evidence="7">
    <location>
        <begin position="86"/>
        <end position="98"/>
    </location>
</feature>
<protein>
    <recommendedName>
        <fullName evidence="10">DUF676 domain-containing protein</fullName>
    </recommendedName>
</protein>
<evidence type="ECO:0008006" key="10">
    <source>
        <dbReference type="Google" id="ProtNLM"/>
    </source>
</evidence>
<dbReference type="PANTHER" id="PTHR48182:SF2">
    <property type="entry name" value="PROTEIN SERAC1"/>
    <property type="match status" value="1"/>
</dbReference>
<feature type="region of interest" description="Disordered" evidence="7">
    <location>
        <begin position="117"/>
        <end position="149"/>
    </location>
</feature>
<comment type="caution">
    <text evidence="8">The sequence shown here is derived from an EMBL/GenBank/DDBJ whole genome shotgun (WGS) entry which is preliminary data.</text>
</comment>
<reference evidence="8" key="1">
    <citation type="submission" date="2021-03" db="EMBL/GenBank/DDBJ databases">
        <title>Comparative genomics and phylogenomic investigation of the class Geoglossomycetes provide insights into ecological specialization and systematics.</title>
        <authorList>
            <person name="Melie T."/>
            <person name="Pirro S."/>
            <person name="Miller A.N."/>
            <person name="Quandt A."/>
        </authorList>
    </citation>
    <scope>NUCLEOTIDE SEQUENCE</scope>
    <source>
        <strain evidence="8">CAQ_001_2017</strain>
    </source>
</reference>
<dbReference type="Gene3D" id="3.40.50.1820">
    <property type="entry name" value="alpha/beta hydrolase"/>
    <property type="match status" value="1"/>
</dbReference>
<feature type="region of interest" description="Disordered" evidence="7">
    <location>
        <begin position="30"/>
        <end position="98"/>
    </location>
</feature>
<dbReference type="GO" id="GO:0005783">
    <property type="term" value="C:endoplasmic reticulum"/>
    <property type="evidence" value="ECO:0007669"/>
    <property type="project" value="UniProtKB-SubCell"/>
</dbReference>
<accession>A0A9P8I746</accession>
<dbReference type="SUPFAM" id="SSF53474">
    <property type="entry name" value="alpha/beta-Hydrolases"/>
    <property type="match status" value="1"/>
</dbReference>
<keyword evidence="9" id="KW-1185">Reference proteome</keyword>
<sequence length="563" mass="62976">MDMVYLEIKFSDEKAMSSFKRRFREAHDKIKAAVTSKQERPPVARDTAHPTAEKPQQSGDSDKSVIVEESLPENGHVHGKSPSENGHVHRESPPENDHVYRAQGIPIEFEAEDKFGEAVTSKQERPPVARETAHPTAEKPQQSGDSDKSVIVEESPLENGHVYRVQGIPIEFEAGDVKRLLRLVLNLEESWSIEIRSLAIHHKQADRVAVVSFNPAPSSLSASSPAEREGSWKFKFGYGEGAKHGIRNISFDIHFRGPTVLSSCPNDKDHRIDICAVSGLGGHAYGSFKERSGPYMWLVDSLPWELKSARIMTFGFDTKLPDSQSTQDIKDLASFLFKHLEPITEREMSLETSGTVPSLPDTQKGRVRLPLIFIAHSLGGLVVKEAMLYAKDKGHTRFLESIHGGLFFGVPSRGMDISALIPMVEGQPNEALLKSIGTPSPTLKEQSKRFGDEFRDQGPRIIYFYETQLSPIYKFNKEKEKWAMGGATQLLVDRDSATDGRHWYGREDIYPLNKNHSNLVKFTEHDEHYPIVLKVLKDMVSSALLNSTQEESKPSSAIKSPTD</sequence>
<proteinExistence type="predicted"/>